<proteinExistence type="predicted"/>
<feature type="transmembrane region" description="Helical" evidence="1">
    <location>
        <begin position="62"/>
        <end position="82"/>
    </location>
</feature>
<accession>A0AAF1KCQ1</accession>
<evidence type="ECO:0000313" key="4">
    <source>
        <dbReference type="Proteomes" id="UP000249499"/>
    </source>
</evidence>
<feature type="domain" description="DUF2062" evidence="2">
    <location>
        <begin position="27"/>
        <end position="175"/>
    </location>
</feature>
<feature type="transmembrane region" description="Helical" evidence="1">
    <location>
        <begin position="144"/>
        <end position="167"/>
    </location>
</feature>
<dbReference type="InterPro" id="IPR018639">
    <property type="entry name" value="DUF2062"/>
</dbReference>
<evidence type="ECO:0000313" key="3">
    <source>
        <dbReference type="EMBL" id="WFR96306.1"/>
    </source>
</evidence>
<dbReference type="PANTHER" id="PTHR40547:SF1">
    <property type="entry name" value="SLL0298 PROTEIN"/>
    <property type="match status" value="1"/>
</dbReference>
<dbReference type="AlphaFoldDB" id="A0AAF1KCQ1"/>
<evidence type="ECO:0000256" key="1">
    <source>
        <dbReference type="SAM" id="Phobius"/>
    </source>
</evidence>
<dbReference type="PANTHER" id="PTHR40547">
    <property type="entry name" value="SLL0298 PROTEIN"/>
    <property type="match status" value="1"/>
</dbReference>
<reference evidence="3 4" key="1">
    <citation type="journal article" date="2018" name="Sci. Rep.">
        <title>Rhizobium tumorigenes sp. nov., a novel plant tumorigenic bacterium isolated from cane gall tumors on thornless blackberry.</title>
        <authorList>
            <person name="Kuzmanovi N."/>
            <person name="Smalla K."/>
            <person name="Gronow S."/>
            <person name="PuBawska J."/>
        </authorList>
    </citation>
    <scope>NUCLEOTIDE SEQUENCE [LARGE SCALE GENOMIC DNA]</scope>
    <source>
        <strain evidence="3 4">1078</strain>
    </source>
</reference>
<protein>
    <submittedName>
        <fullName evidence="3">DUF2062 domain-containing protein</fullName>
    </submittedName>
</protein>
<dbReference type="Pfam" id="PF09835">
    <property type="entry name" value="DUF2062"/>
    <property type="match status" value="1"/>
</dbReference>
<keyword evidence="1" id="KW-0812">Transmembrane</keyword>
<dbReference type="KEGG" id="rtu:PR017_03990"/>
<evidence type="ECO:0000259" key="2">
    <source>
        <dbReference type="Pfam" id="PF09835"/>
    </source>
</evidence>
<organism evidence="3 4">
    <name type="scientific">Rhizobium tumorigenes</name>
    <dbReference type="NCBI Taxonomy" id="2041385"/>
    <lineage>
        <taxon>Bacteria</taxon>
        <taxon>Pseudomonadati</taxon>
        <taxon>Pseudomonadota</taxon>
        <taxon>Alphaproteobacteria</taxon>
        <taxon>Hyphomicrobiales</taxon>
        <taxon>Rhizobiaceae</taxon>
        <taxon>Rhizobium/Agrobacterium group</taxon>
        <taxon>Rhizobium</taxon>
    </lineage>
</organism>
<feature type="transmembrane region" description="Helical" evidence="1">
    <location>
        <begin position="94"/>
        <end position="111"/>
    </location>
</feature>
<keyword evidence="1" id="KW-1133">Transmembrane helix</keyword>
<reference evidence="4" key="2">
    <citation type="journal article" date="2023" name="MicrobiologyOpen">
        <title>Genomics of the tumorigenes clade of the family Rhizobiaceae and description of Rhizobium rhododendri sp. nov.</title>
        <authorList>
            <person name="Kuzmanovic N."/>
            <person name="diCenzo G.C."/>
            <person name="Bunk B."/>
            <person name="Sproeer C."/>
            <person name="Fruehling A."/>
            <person name="Neumann-Schaal M."/>
            <person name="Overmann J."/>
            <person name="Smalla K."/>
        </authorList>
    </citation>
    <scope>NUCLEOTIDE SEQUENCE [LARGE SCALE GENOMIC DNA]</scope>
    <source>
        <strain evidence="4">1078</strain>
    </source>
</reference>
<name>A0AAF1KCQ1_9HYPH</name>
<feature type="transmembrane region" description="Helical" evidence="1">
    <location>
        <begin position="36"/>
        <end position="56"/>
    </location>
</feature>
<sequence>MLFRRRKPQKLTEKLRDMVWPRKGFMRPVRYFQRRIVRLSASPHAIAAGFTAGILVSWTPVIGVHIVIAFVLAYIVRGNLLAATLGCLAAGNPFTYPFIWAITWEIGHLILGRDSGNQGGSIDLPALFHQLDVWQLWDVVLKPMLIGAIPPAIVSGVIVYSITFYGVRGFQRRRKARLMERARDRVTLAVENASSV</sequence>
<gene>
    <name evidence="3" type="ORF">PR017_03990</name>
</gene>
<keyword evidence="4" id="KW-1185">Reference proteome</keyword>
<dbReference type="Proteomes" id="UP000249499">
    <property type="component" value="Chromosome"/>
</dbReference>
<dbReference type="EMBL" id="CP117255">
    <property type="protein sequence ID" value="WFR96306.1"/>
    <property type="molecule type" value="Genomic_DNA"/>
</dbReference>
<dbReference type="RefSeq" id="WP_111220404.1">
    <property type="nucleotide sequence ID" value="NZ_CP117255.1"/>
</dbReference>
<keyword evidence="1" id="KW-0472">Membrane</keyword>